<dbReference type="UniPathway" id="UPA00193"/>
<feature type="domain" description="Serine hydroxymethyltransferase-like" evidence="7">
    <location>
        <begin position="32"/>
        <end position="430"/>
    </location>
</feature>
<organism evidence="8 9">
    <name type="scientific">Tetrahymena thermophila (strain SB210)</name>
    <dbReference type="NCBI Taxonomy" id="312017"/>
    <lineage>
        <taxon>Eukaryota</taxon>
        <taxon>Sar</taxon>
        <taxon>Alveolata</taxon>
        <taxon>Ciliophora</taxon>
        <taxon>Intramacronucleata</taxon>
        <taxon>Oligohymenophorea</taxon>
        <taxon>Hymenostomatida</taxon>
        <taxon>Tetrahymenina</taxon>
        <taxon>Tetrahymenidae</taxon>
        <taxon>Tetrahymena</taxon>
    </lineage>
</organism>
<evidence type="ECO:0000256" key="6">
    <source>
        <dbReference type="PIRSR" id="PIRSR000412-50"/>
    </source>
</evidence>
<comment type="similarity">
    <text evidence="3">Belongs to the SHMT family.</text>
</comment>
<dbReference type="CDD" id="cd00378">
    <property type="entry name" value="SHMT"/>
    <property type="match status" value="1"/>
</dbReference>
<proteinExistence type="inferred from homology"/>
<feature type="modified residue" description="N6-(pyridoxal phosphate)lysine" evidence="6">
    <location>
        <position position="263"/>
    </location>
</feature>
<evidence type="ECO:0000256" key="2">
    <source>
        <dbReference type="ARBA" id="ARBA00004777"/>
    </source>
</evidence>
<dbReference type="InParanoid" id="Q23KJ4"/>
<dbReference type="Gene3D" id="3.40.640.10">
    <property type="entry name" value="Type I PLP-dependent aspartate aminotransferase-like (Major domain)"/>
    <property type="match status" value="1"/>
</dbReference>
<dbReference type="GO" id="GO:0019264">
    <property type="term" value="P:glycine biosynthetic process from serine"/>
    <property type="evidence" value="ECO:0007669"/>
    <property type="project" value="InterPro"/>
</dbReference>
<dbReference type="Pfam" id="PF00464">
    <property type="entry name" value="SHMT"/>
    <property type="match status" value="1"/>
</dbReference>
<sequence>MIVGRAFKQTCKLFNQQQARIVFATQGLNQGIKEADPQLNEIIQKEIQRQKSTINLIPSENYTSLSAKQAVGSIMNSKYSEGLPLNRYYGGNQFIDKMEILCQNRALELFGLNPSEWGINVQAHSLTPANFHVLTGLLQNHDRVMSLSIEHGGHLSHGQNFKREKLSAGSVYFEILNYGINEKSGLIDYDKLEEQSKYFLPKVIFGGADLYSRKIDYERLRKICDSIGATLVVDLGQVSGLVATKILPDPFKYADIVTSATHKSLRGPRGALVFYKQGVKGVDKKGNEIKYDFKNKIENAIFPGSQGGPHNHTIAGIAVALKEAQQQNFKEYQQQVVKNAQALFQSFSQKQYNILTNGTENHLVLVDFKSKGINTLQLIHLLEQVHIDTYRSTLPNGKETFISSFLALGTHPMTTRGCTENDFKTIAEFIDRGALLLKELSTKQPAPTSAQEIQKWAEQNVQSNSSLQKLQQEAASFVKQFEVPSI</sequence>
<protein>
    <recommendedName>
        <fullName evidence="4">glycine hydroxymethyltransferase</fullName>
        <ecNumber evidence="4">2.1.2.1</ecNumber>
    </recommendedName>
</protein>
<dbReference type="EMBL" id="GG662673">
    <property type="protein sequence ID" value="EAR96849.3"/>
    <property type="molecule type" value="Genomic_DNA"/>
</dbReference>
<evidence type="ECO:0000313" key="8">
    <source>
        <dbReference type="EMBL" id="EAR96849.3"/>
    </source>
</evidence>
<dbReference type="InterPro" id="IPR049943">
    <property type="entry name" value="Ser_HO-MeTrfase-like"/>
</dbReference>
<comment type="cofactor">
    <cofactor evidence="1 6">
        <name>pyridoxal 5'-phosphate</name>
        <dbReference type="ChEBI" id="CHEBI:597326"/>
    </cofactor>
</comment>
<evidence type="ECO:0000256" key="4">
    <source>
        <dbReference type="ARBA" id="ARBA00012256"/>
    </source>
</evidence>
<keyword evidence="5 6" id="KW-0663">Pyridoxal phosphate</keyword>
<dbReference type="STRING" id="312017.Q23KJ4"/>
<dbReference type="EC" id="2.1.2.1" evidence="4"/>
<dbReference type="GO" id="GO:0005739">
    <property type="term" value="C:mitochondrion"/>
    <property type="evidence" value="ECO:0007669"/>
    <property type="project" value="TreeGrafter"/>
</dbReference>
<evidence type="ECO:0000259" key="7">
    <source>
        <dbReference type="Pfam" id="PF00464"/>
    </source>
</evidence>
<evidence type="ECO:0000256" key="3">
    <source>
        <dbReference type="ARBA" id="ARBA00006376"/>
    </source>
</evidence>
<dbReference type="InterPro" id="IPR015424">
    <property type="entry name" value="PyrdxlP-dep_Trfase"/>
</dbReference>
<accession>Q23KJ4</accession>
<dbReference type="PIRSF" id="PIRSF000412">
    <property type="entry name" value="SHMT"/>
    <property type="match status" value="1"/>
</dbReference>
<gene>
    <name evidence="8" type="ORF">TTHERM_00193410</name>
</gene>
<dbReference type="OMA" id="CDSIGAT"/>
<evidence type="ECO:0000256" key="5">
    <source>
        <dbReference type="ARBA" id="ARBA00022898"/>
    </source>
</evidence>
<dbReference type="Gene3D" id="3.90.1150.10">
    <property type="entry name" value="Aspartate Aminotransferase, domain 1"/>
    <property type="match status" value="1"/>
</dbReference>
<dbReference type="InterPro" id="IPR015421">
    <property type="entry name" value="PyrdxlP-dep_Trfase_major"/>
</dbReference>
<dbReference type="OrthoDB" id="10265628at2759"/>
<dbReference type="KEGG" id="tet:TTHERM_00193410"/>
<dbReference type="GO" id="GO:0030170">
    <property type="term" value="F:pyridoxal phosphate binding"/>
    <property type="evidence" value="ECO:0007669"/>
    <property type="project" value="InterPro"/>
</dbReference>
<dbReference type="PANTHER" id="PTHR11680:SF28">
    <property type="entry name" value="SERINE HYDROXYMETHYLTRANSFERASE, MITOCHONDRIAL"/>
    <property type="match status" value="1"/>
</dbReference>
<evidence type="ECO:0000256" key="1">
    <source>
        <dbReference type="ARBA" id="ARBA00001933"/>
    </source>
</evidence>
<dbReference type="HOGENOM" id="CLU_022477_0_1_1"/>
<dbReference type="GeneID" id="7845960"/>
<dbReference type="InterPro" id="IPR039429">
    <property type="entry name" value="SHMT-like_dom"/>
</dbReference>
<dbReference type="eggNOG" id="KOG2467">
    <property type="taxonomic scope" value="Eukaryota"/>
</dbReference>
<dbReference type="InterPro" id="IPR001085">
    <property type="entry name" value="Ser_HO-MeTrfase"/>
</dbReference>
<dbReference type="GO" id="GO:0004372">
    <property type="term" value="F:glycine hydroxymethyltransferase activity"/>
    <property type="evidence" value="ECO:0007669"/>
    <property type="project" value="UniProtKB-EC"/>
</dbReference>
<comment type="pathway">
    <text evidence="2">One-carbon metabolism; tetrahydrofolate interconversion.</text>
</comment>
<dbReference type="SUPFAM" id="SSF53383">
    <property type="entry name" value="PLP-dependent transferases"/>
    <property type="match status" value="1"/>
</dbReference>
<reference evidence="9" key="1">
    <citation type="journal article" date="2006" name="PLoS Biol.">
        <title>Macronuclear genome sequence of the ciliate Tetrahymena thermophila, a model eukaryote.</title>
        <authorList>
            <person name="Eisen J.A."/>
            <person name="Coyne R.S."/>
            <person name="Wu M."/>
            <person name="Wu D."/>
            <person name="Thiagarajan M."/>
            <person name="Wortman J.R."/>
            <person name="Badger J.H."/>
            <person name="Ren Q."/>
            <person name="Amedeo P."/>
            <person name="Jones K.M."/>
            <person name="Tallon L.J."/>
            <person name="Delcher A.L."/>
            <person name="Salzberg S.L."/>
            <person name="Silva J.C."/>
            <person name="Haas B.J."/>
            <person name="Majoros W.H."/>
            <person name="Farzad M."/>
            <person name="Carlton J.M."/>
            <person name="Smith R.K. Jr."/>
            <person name="Garg J."/>
            <person name="Pearlman R.E."/>
            <person name="Karrer K.M."/>
            <person name="Sun L."/>
            <person name="Manning G."/>
            <person name="Elde N.C."/>
            <person name="Turkewitz A.P."/>
            <person name="Asai D.J."/>
            <person name="Wilkes D.E."/>
            <person name="Wang Y."/>
            <person name="Cai H."/>
            <person name="Collins K."/>
            <person name="Stewart B.A."/>
            <person name="Lee S.R."/>
            <person name="Wilamowska K."/>
            <person name="Weinberg Z."/>
            <person name="Ruzzo W.L."/>
            <person name="Wloga D."/>
            <person name="Gaertig J."/>
            <person name="Frankel J."/>
            <person name="Tsao C.-C."/>
            <person name="Gorovsky M.A."/>
            <person name="Keeling P.J."/>
            <person name="Waller R.F."/>
            <person name="Patron N.J."/>
            <person name="Cherry J.M."/>
            <person name="Stover N.A."/>
            <person name="Krieger C.J."/>
            <person name="del Toro C."/>
            <person name="Ryder H.F."/>
            <person name="Williamson S.C."/>
            <person name="Barbeau R.A."/>
            <person name="Hamilton E.P."/>
            <person name="Orias E."/>
        </authorList>
    </citation>
    <scope>NUCLEOTIDE SEQUENCE [LARGE SCALE GENOMIC DNA]</scope>
    <source>
        <strain evidence="9">SB210</strain>
    </source>
</reference>
<dbReference type="InterPro" id="IPR015422">
    <property type="entry name" value="PyrdxlP-dep_Trfase_small"/>
</dbReference>
<dbReference type="PANTHER" id="PTHR11680">
    <property type="entry name" value="SERINE HYDROXYMETHYLTRANSFERASE"/>
    <property type="match status" value="1"/>
</dbReference>
<dbReference type="AlphaFoldDB" id="Q23KJ4"/>
<dbReference type="Proteomes" id="UP000009168">
    <property type="component" value="Unassembled WGS sequence"/>
</dbReference>
<name>Q23KJ4_TETTS</name>
<keyword evidence="9" id="KW-1185">Reference proteome</keyword>
<dbReference type="NCBIfam" id="NF000586">
    <property type="entry name" value="PRK00011.1"/>
    <property type="match status" value="1"/>
</dbReference>
<dbReference type="RefSeq" id="XP_001017094.3">
    <property type="nucleotide sequence ID" value="XM_001017094.4"/>
</dbReference>
<dbReference type="FunCoup" id="Q23KJ4">
    <property type="interactions" value="357"/>
</dbReference>
<evidence type="ECO:0000313" key="9">
    <source>
        <dbReference type="Proteomes" id="UP000009168"/>
    </source>
</evidence>
<dbReference type="GO" id="GO:0035999">
    <property type="term" value="P:tetrahydrofolate interconversion"/>
    <property type="evidence" value="ECO:0007669"/>
    <property type="project" value="UniProtKB-UniPathway"/>
</dbReference>